<dbReference type="Proteomes" id="UP001479290">
    <property type="component" value="Unassembled WGS sequence"/>
</dbReference>
<evidence type="ECO:0000313" key="2">
    <source>
        <dbReference type="Proteomes" id="UP001479290"/>
    </source>
</evidence>
<accession>A0AAW1ZFS0</accession>
<dbReference type="EMBL" id="JAWDJR010000016">
    <property type="protein sequence ID" value="KAK9960332.1"/>
    <property type="molecule type" value="Genomic_DNA"/>
</dbReference>
<proteinExistence type="predicted"/>
<organism evidence="1 2">
    <name type="scientific">Culter alburnus</name>
    <name type="common">Topmouth culter</name>
    <dbReference type="NCBI Taxonomy" id="194366"/>
    <lineage>
        <taxon>Eukaryota</taxon>
        <taxon>Metazoa</taxon>
        <taxon>Chordata</taxon>
        <taxon>Craniata</taxon>
        <taxon>Vertebrata</taxon>
        <taxon>Euteleostomi</taxon>
        <taxon>Actinopterygii</taxon>
        <taxon>Neopterygii</taxon>
        <taxon>Teleostei</taxon>
        <taxon>Ostariophysi</taxon>
        <taxon>Cypriniformes</taxon>
        <taxon>Xenocyprididae</taxon>
        <taxon>Xenocypridinae</taxon>
        <taxon>Culter</taxon>
    </lineage>
</organism>
<keyword evidence="2" id="KW-1185">Reference proteome</keyword>
<reference evidence="1 2" key="1">
    <citation type="submission" date="2024-05" db="EMBL/GenBank/DDBJ databases">
        <title>A high-quality chromosomal-level genome assembly of Topmouth culter (Culter alburnus).</title>
        <authorList>
            <person name="Zhao H."/>
        </authorList>
    </citation>
    <scope>NUCLEOTIDE SEQUENCE [LARGE SCALE GENOMIC DNA]</scope>
    <source>
        <strain evidence="1">CATC2023</strain>
        <tissue evidence="1">Muscle</tissue>
    </source>
</reference>
<protein>
    <submittedName>
        <fullName evidence="1">Uncharacterized protein</fullName>
    </submittedName>
</protein>
<feature type="non-terminal residue" evidence="1">
    <location>
        <position position="1"/>
    </location>
</feature>
<comment type="caution">
    <text evidence="1">The sequence shown here is derived from an EMBL/GenBank/DDBJ whole genome shotgun (WGS) entry which is preliminary data.</text>
</comment>
<sequence length="67" mass="7945">RRNLETNATTVLDEGVSRGVWEEDWTPAGIKGTFQQYLVEKIKKHITETQKELFQKRELDRLRKMVV</sequence>
<evidence type="ECO:0000313" key="1">
    <source>
        <dbReference type="EMBL" id="KAK9960332.1"/>
    </source>
</evidence>
<name>A0AAW1ZFS0_CULAL</name>
<gene>
    <name evidence="1" type="ORF">ABG768_008193</name>
</gene>
<dbReference type="AlphaFoldDB" id="A0AAW1ZFS0"/>